<feature type="chain" id="PRO_5019047367" evidence="4">
    <location>
        <begin position="27"/>
        <end position="329"/>
    </location>
</feature>
<dbReference type="OrthoDB" id="9803763at2"/>
<feature type="signal peptide" evidence="4">
    <location>
        <begin position="1"/>
        <end position="26"/>
    </location>
</feature>
<dbReference type="GO" id="GO:0030288">
    <property type="term" value="C:outer membrane-bounded periplasmic space"/>
    <property type="evidence" value="ECO:0007669"/>
    <property type="project" value="InterPro"/>
</dbReference>
<dbReference type="CDD" id="cd13603">
    <property type="entry name" value="PBP2_TRAP_Siap_TeaA_like"/>
    <property type="match status" value="1"/>
</dbReference>
<comment type="similarity">
    <text evidence="1">Belongs to the bacterial solute-binding protein 7 family.</text>
</comment>
<dbReference type="InterPro" id="IPR004682">
    <property type="entry name" value="TRAP_DctP"/>
</dbReference>
<dbReference type="PIRSF" id="PIRSF006470">
    <property type="entry name" value="DctB"/>
    <property type="match status" value="1"/>
</dbReference>
<evidence type="ECO:0000313" key="5">
    <source>
        <dbReference type="EMBL" id="RST83912.1"/>
    </source>
</evidence>
<dbReference type="GO" id="GO:0055085">
    <property type="term" value="P:transmembrane transport"/>
    <property type="evidence" value="ECO:0007669"/>
    <property type="project" value="InterPro"/>
</dbReference>
<dbReference type="InterPro" id="IPR018389">
    <property type="entry name" value="DctP_fam"/>
</dbReference>
<dbReference type="NCBIfam" id="NF037995">
    <property type="entry name" value="TRAP_S1"/>
    <property type="match status" value="1"/>
</dbReference>
<protein>
    <submittedName>
        <fullName evidence="5">TRAP transporter substrate-binding protein</fullName>
    </submittedName>
</protein>
<keyword evidence="2" id="KW-0813">Transport</keyword>
<dbReference type="InterPro" id="IPR038404">
    <property type="entry name" value="TRAP_DctP_sf"/>
</dbReference>
<dbReference type="Proteomes" id="UP000278398">
    <property type="component" value="Unassembled WGS sequence"/>
</dbReference>
<dbReference type="AlphaFoldDB" id="A0A429YR64"/>
<proteinExistence type="inferred from homology"/>
<comment type="caution">
    <text evidence="5">The sequence shown here is derived from an EMBL/GenBank/DDBJ whole genome shotgun (WGS) entry which is preliminary data.</text>
</comment>
<organism evidence="5 6">
    <name type="scientific">Aquibium carbonis</name>
    <dbReference type="NCBI Taxonomy" id="2495581"/>
    <lineage>
        <taxon>Bacteria</taxon>
        <taxon>Pseudomonadati</taxon>
        <taxon>Pseudomonadota</taxon>
        <taxon>Alphaproteobacteria</taxon>
        <taxon>Hyphomicrobiales</taxon>
        <taxon>Phyllobacteriaceae</taxon>
        <taxon>Aquibium</taxon>
    </lineage>
</organism>
<evidence type="ECO:0000256" key="2">
    <source>
        <dbReference type="ARBA" id="ARBA00022448"/>
    </source>
</evidence>
<dbReference type="PANTHER" id="PTHR33376:SF7">
    <property type="entry name" value="C4-DICARBOXYLATE-BINDING PROTEIN DCTB"/>
    <property type="match status" value="1"/>
</dbReference>
<dbReference type="PROSITE" id="PS51318">
    <property type="entry name" value="TAT"/>
    <property type="match status" value="1"/>
</dbReference>
<dbReference type="Pfam" id="PF03480">
    <property type="entry name" value="DctP"/>
    <property type="match status" value="1"/>
</dbReference>
<keyword evidence="3 4" id="KW-0732">Signal</keyword>
<evidence type="ECO:0000256" key="1">
    <source>
        <dbReference type="ARBA" id="ARBA00009023"/>
    </source>
</evidence>
<dbReference type="PANTHER" id="PTHR33376">
    <property type="match status" value="1"/>
</dbReference>
<keyword evidence="6" id="KW-1185">Reference proteome</keyword>
<accession>A0A429YR64</accession>
<evidence type="ECO:0000256" key="3">
    <source>
        <dbReference type="ARBA" id="ARBA00022729"/>
    </source>
</evidence>
<dbReference type="EMBL" id="RWKW01000099">
    <property type="protein sequence ID" value="RST83912.1"/>
    <property type="molecule type" value="Genomic_DNA"/>
</dbReference>
<evidence type="ECO:0000256" key="4">
    <source>
        <dbReference type="SAM" id="SignalP"/>
    </source>
</evidence>
<dbReference type="InterPro" id="IPR006311">
    <property type="entry name" value="TAT_signal"/>
</dbReference>
<dbReference type="Gene3D" id="3.40.190.170">
    <property type="entry name" value="Bacterial extracellular solute-binding protein, family 7"/>
    <property type="match status" value="1"/>
</dbReference>
<evidence type="ECO:0000313" key="6">
    <source>
        <dbReference type="Proteomes" id="UP000278398"/>
    </source>
</evidence>
<gene>
    <name evidence="5" type="ORF">EJC49_21890</name>
</gene>
<reference evidence="5 6" key="1">
    <citation type="submission" date="2018-12" db="EMBL/GenBank/DDBJ databases">
        <title>Mesorhizobium carbonis sp. nov., isolated from coal mine water.</title>
        <authorList>
            <person name="Xin W."/>
            <person name="Xu Z."/>
            <person name="Xiang F."/>
            <person name="Zhang J."/>
            <person name="Xi L."/>
            <person name="Liu J."/>
        </authorList>
    </citation>
    <scope>NUCLEOTIDE SEQUENCE [LARGE SCALE GENOMIC DNA]</scope>
    <source>
        <strain evidence="5 6">B2.3</strain>
    </source>
</reference>
<sequence length="329" mass="36462">MRSISRRIFVAALSAGIALAAGSAHAQDKITMRIAHNMPEAHSYALWLGKFKEVLEEKLPGRFDVKVFPAAQLGTETEYLESMQLGTLDGAIMGRHGQIDQRLDVLNLPMIYRDDAHVDAVLHSGSEVQERLDGILFERGYKVLAWGELGFRYITTNGKEVRNASDLQGLDIRVPNVQPWLTAFKAWGANPTPLPFEEVYSALQQGVVSAQENPPENIWTSKFYEVQKTMSLTGHANIPSQFVLSRGYWEKLPEETREVVLDAARQGSLIQVAAARQANADLVARLEAEGLTIIRDVDKESFRAGAEESYKASEATIGRDLIDAVLQAQ</sequence>
<dbReference type="NCBIfam" id="TIGR00787">
    <property type="entry name" value="dctP"/>
    <property type="match status" value="1"/>
</dbReference>
<dbReference type="RefSeq" id="WP_126702055.1">
    <property type="nucleotide sequence ID" value="NZ_RWKW01000099.1"/>
</dbReference>
<name>A0A429YR64_9HYPH</name>